<organism evidence="2 3">
    <name type="scientific">Caerostris darwini</name>
    <dbReference type="NCBI Taxonomy" id="1538125"/>
    <lineage>
        <taxon>Eukaryota</taxon>
        <taxon>Metazoa</taxon>
        <taxon>Ecdysozoa</taxon>
        <taxon>Arthropoda</taxon>
        <taxon>Chelicerata</taxon>
        <taxon>Arachnida</taxon>
        <taxon>Araneae</taxon>
        <taxon>Araneomorphae</taxon>
        <taxon>Entelegynae</taxon>
        <taxon>Araneoidea</taxon>
        <taxon>Araneidae</taxon>
        <taxon>Caerostris</taxon>
    </lineage>
</organism>
<feature type="region of interest" description="Disordered" evidence="1">
    <location>
        <begin position="28"/>
        <end position="54"/>
    </location>
</feature>
<feature type="compositionally biased region" description="Polar residues" evidence="1">
    <location>
        <begin position="45"/>
        <end position="54"/>
    </location>
</feature>
<dbReference type="AlphaFoldDB" id="A0AAV4QLB9"/>
<sequence>MIKSTNQSSGFIASSFAYQFTFLPKSASSHDPEDHNGMVPIGNQHFPQSSLGTPCSSVRESSVIQSHLNQEELLSSWLLGKASRAKMKSVNITVFLRWV</sequence>
<protein>
    <submittedName>
        <fullName evidence="2">Uncharacterized protein</fullName>
    </submittedName>
</protein>
<gene>
    <name evidence="2" type="ORF">CDAR_478561</name>
</gene>
<comment type="caution">
    <text evidence="2">The sequence shown here is derived from an EMBL/GenBank/DDBJ whole genome shotgun (WGS) entry which is preliminary data.</text>
</comment>
<name>A0AAV4QLB9_9ARAC</name>
<reference evidence="2 3" key="1">
    <citation type="submission" date="2021-06" db="EMBL/GenBank/DDBJ databases">
        <title>Caerostris darwini draft genome.</title>
        <authorList>
            <person name="Kono N."/>
            <person name="Arakawa K."/>
        </authorList>
    </citation>
    <scope>NUCLEOTIDE SEQUENCE [LARGE SCALE GENOMIC DNA]</scope>
</reference>
<evidence type="ECO:0000313" key="3">
    <source>
        <dbReference type="Proteomes" id="UP001054837"/>
    </source>
</evidence>
<keyword evidence="3" id="KW-1185">Reference proteome</keyword>
<dbReference type="Proteomes" id="UP001054837">
    <property type="component" value="Unassembled WGS sequence"/>
</dbReference>
<accession>A0AAV4QLB9</accession>
<proteinExistence type="predicted"/>
<evidence type="ECO:0000313" key="2">
    <source>
        <dbReference type="EMBL" id="GIY10468.1"/>
    </source>
</evidence>
<evidence type="ECO:0000256" key="1">
    <source>
        <dbReference type="SAM" id="MobiDB-lite"/>
    </source>
</evidence>
<dbReference type="EMBL" id="BPLQ01004754">
    <property type="protein sequence ID" value="GIY10468.1"/>
    <property type="molecule type" value="Genomic_DNA"/>
</dbReference>